<protein>
    <submittedName>
        <fullName evidence="1">Uncharacterized protein</fullName>
    </submittedName>
</protein>
<dbReference type="AlphaFoldDB" id="A0A0F9M5C6"/>
<proteinExistence type="predicted"/>
<evidence type="ECO:0000313" key="1">
    <source>
        <dbReference type="EMBL" id="KKN02640.1"/>
    </source>
</evidence>
<comment type="caution">
    <text evidence="1">The sequence shown here is derived from an EMBL/GenBank/DDBJ whole genome shotgun (WGS) entry which is preliminary data.</text>
</comment>
<accession>A0A0F9M5C6</accession>
<organism evidence="1">
    <name type="scientific">marine sediment metagenome</name>
    <dbReference type="NCBI Taxonomy" id="412755"/>
    <lineage>
        <taxon>unclassified sequences</taxon>
        <taxon>metagenomes</taxon>
        <taxon>ecological metagenomes</taxon>
    </lineage>
</organism>
<gene>
    <name evidence="1" type="ORF">LCGC14_1115900</name>
</gene>
<dbReference type="EMBL" id="LAZR01005127">
    <property type="protein sequence ID" value="KKN02640.1"/>
    <property type="molecule type" value="Genomic_DNA"/>
</dbReference>
<sequence length="100" mass="11259">MASEDFPTSKENIAINIKSYDEEIAIRMIDSKLSDETLKSTFAAVLIKEDFDDSKKYSPHIEKLPTAALNAAIGELISRHSKELFDIYKKEMVDLEGGFT</sequence>
<name>A0A0F9M5C6_9ZZZZ</name>
<reference evidence="1" key="1">
    <citation type="journal article" date="2015" name="Nature">
        <title>Complex archaea that bridge the gap between prokaryotes and eukaryotes.</title>
        <authorList>
            <person name="Spang A."/>
            <person name="Saw J.H."/>
            <person name="Jorgensen S.L."/>
            <person name="Zaremba-Niedzwiedzka K."/>
            <person name="Martijn J."/>
            <person name="Lind A.E."/>
            <person name="van Eijk R."/>
            <person name="Schleper C."/>
            <person name="Guy L."/>
            <person name="Ettema T.J."/>
        </authorList>
    </citation>
    <scope>NUCLEOTIDE SEQUENCE</scope>
</reference>